<accession>A0ABW8NNA5</accession>
<protein>
    <submittedName>
        <fullName evidence="3">PilZ domain-containing protein</fullName>
    </submittedName>
</protein>
<evidence type="ECO:0000313" key="4">
    <source>
        <dbReference type="Proteomes" id="UP001620597"/>
    </source>
</evidence>
<gene>
    <name evidence="3" type="ORF">WG929_18865</name>
</gene>
<dbReference type="EMBL" id="JBBKTX010000031">
    <property type="protein sequence ID" value="MFK4754473.1"/>
    <property type="molecule type" value="Genomic_DNA"/>
</dbReference>
<dbReference type="RefSeq" id="WP_416207328.1">
    <property type="nucleotide sequence ID" value="NZ_JBBKTX010000031.1"/>
</dbReference>
<keyword evidence="4" id="KW-1185">Reference proteome</keyword>
<sequence length="195" mass="22236">MKYSDTAPLARQLESRPPETWDGNERRQYFRLDDRVLLGIEVLAIAPTDDPAVDSLVELEQQITSLLHRVSSQQPEVAALLRLMNQKLNRVAGLELQTTIDVDEHLANVNLSACGIRFETHTDVSEAHYLRLHLTLLPDHTTLVLNGRIVALEAGSEPDSTRIRVAFNPIRNTDQEILIQHMMSLQRRQIRPHDR</sequence>
<name>A0ABW8NNA5_9GAMM</name>
<dbReference type="Pfam" id="PF07238">
    <property type="entry name" value="PilZ"/>
    <property type="match status" value="1"/>
</dbReference>
<organism evidence="3 4">
    <name type="scientific">Oceanobacter antarcticus</name>
    <dbReference type="NCBI Taxonomy" id="3133425"/>
    <lineage>
        <taxon>Bacteria</taxon>
        <taxon>Pseudomonadati</taxon>
        <taxon>Pseudomonadota</taxon>
        <taxon>Gammaproteobacteria</taxon>
        <taxon>Oceanospirillales</taxon>
        <taxon>Oceanospirillaceae</taxon>
        <taxon>Oceanobacter</taxon>
    </lineage>
</organism>
<proteinExistence type="predicted"/>
<dbReference type="InterPro" id="IPR009875">
    <property type="entry name" value="PilZ_domain"/>
</dbReference>
<evidence type="ECO:0000259" key="2">
    <source>
        <dbReference type="Pfam" id="PF07238"/>
    </source>
</evidence>
<feature type="compositionally biased region" description="Basic and acidic residues" evidence="1">
    <location>
        <begin position="13"/>
        <end position="22"/>
    </location>
</feature>
<feature type="domain" description="PilZ" evidence="2">
    <location>
        <begin position="109"/>
        <end position="182"/>
    </location>
</feature>
<evidence type="ECO:0000313" key="3">
    <source>
        <dbReference type="EMBL" id="MFK4754473.1"/>
    </source>
</evidence>
<feature type="region of interest" description="Disordered" evidence="1">
    <location>
        <begin position="1"/>
        <end position="22"/>
    </location>
</feature>
<evidence type="ECO:0000256" key="1">
    <source>
        <dbReference type="SAM" id="MobiDB-lite"/>
    </source>
</evidence>
<dbReference type="Proteomes" id="UP001620597">
    <property type="component" value="Unassembled WGS sequence"/>
</dbReference>
<comment type="caution">
    <text evidence="3">The sequence shown here is derived from an EMBL/GenBank/DDBJ whole genome shotgun (WGS) entry which is preliminary data.</text>
</comment>
<reference evidence="3 4" key="1">
    <citation type="submission" date="2024-03" db="EMBL/GenBank/DDBJ databases">
        <title>High-quality draft genome sequence of Oceanobacter sp. wDCs-4.</title>
        <authorList>
            <person name="Dong C."/>
        </authorList>
    </citation>
    <scope>NUCLEOTIDE SEQUENCE [LARGE SCALE GENOMIC DNA]</scope>
    <source>
        <strain evidence="4">wDCs-4</strain>
    </source>
</reference>